<protein>
    <submittedName>
        <fullName evidence="1">Uncharacterized protein</fullName>
    </submittedName>
</protein>
<dbReference type="Proteomes" id="UP001055811">
    <property type="component" value="Linkage Group LG06"/>
</dbReference>
<accession>A0ACB9BMH5</accession>
<comment type="caution">
    <text evidence="1">The sequence shown here is derived from an EMBL/GenBank/DDBJ whole genome shotgun (WGS) entry which is preliminary data.</text>
</comment>
<name>A0ACB9BMH5_CICIN</name>
<keyword evidence="2" id="KW-1185">Reference proteome</keyword>
<reference evidence="2" key="1">
    <citation type="journal article" date="2022" name="Mol. Ecol. Resour.">
        <title>The genomes of chicory, endive, great burdock and yacon provide insights into Asteraceae palaeo-polyploidization history and plant inulin production.</title>
        <authorList>
            <person name="Fan W."/>
            <person name="Wang S."/>
            <person name="Wang H."/>
            <person name="Wang A."/>
            <person name="Jiang F."/>
            <person name="Liu H."/>
            <person name="Zhao H."/>
            <person name="Xu D."/>
            <person name="Zhang Y."/>
        </authorList>
    </citation>
    <scope>NUCLEOTIDE SEQUENCE [LARGE SCALE GENOMIC DNA]</scope>
    <source>
        <strain evidence="2">cv. Punajuju</strain>
    </source>
</reference>
<evidence type="ECO:0000313" key="1">
    <source>
        <dbReference type="EMBL" id="KAI3723213.1"/>
    </source>
</evidence>
<gene>
    <name evidence="1" type="ORF">L2E82_34649</name>
</gene>
<reference evidence="1 2" key="2">
    <citation type="journal article" date="2022" name="Mol. Ecol. Resour.">
        <title>The genomes of chicory, endive, great burdock and yacon provide insights into Asteraceae paleo-polyploidization history and plant inulin production.</title>
        <authorList>
            <person name="Fan W."/>
            <person name="Wang S."/>
            <person name="Wang H."/>
            <person name="Wang A."/>
            <person name="Jiang F."/>
            <person name="Liu H."/>
            <person name="Zhao H."/>
            <person name="Xu D."/>
            <person name="Zhang Y."/>
        </authorList>
    </citation>
    <scope>NUCLEOTIDE SEQUENCE [LARGE SCALE GENOMIC DNA]</scope>
    <source>
        <strain evidence="2">cv. Punajuju</strain>
        <tissue evidence="1">Leaves</tissue>
    </source>
</reference>
<organism evidence="1 2">
    <name type="scientific">Cichorium intybus</name>
    <name type="common">Chicory</name>
    <dbReference type="NCBI Taxonomy" id="13427"/>
    <lineage>
        <taxon>Eukaryota</taxon>
        <taxon>Viridiplantae</taxon>
        <taxon>Streptophyta</taxon>
        <taxon>Embryophyta</taxon>
        <taxon>Tracheophyta</taxon>
        <taxon>Spermatophyta</taxon>
        <taxon>Magnoliopsida</taxon>
        <taxon>eudicotyledons</taxon>
        <taxon>Gunneridae</taxon>
        <taxon>Pentapetalae</taxon>
        <taxon>asterids</taxon>
        <taxon>campanulids</taxon>
        <taxon>Asterales</taxon>
        <taxon>Asteraceae</taxon>
        <taxon>Cichorioideae</taxon>
        <taxon>Cichorieae</taxon>
        <taxon>Cichoriinae</taxon>
        <taxon>Cichorium</taxon>
    </lineage>
</organism>
<sequence>MASLTPVLCVSGVRPIAGRHPFVGSPEQLIARISSTKREFVIQTASDSDASGDPIAAYLSNKKSDGVVHESKVI</sequence>
<evidence type="ECO:0000313" key="2">
    <source>
        <dbReference type="Proteomes" id="UP001055811"/>
    </source>
</evidence>
<proteinExistence type="predicted"/>
<dbReference type="EMBL" id="CM042014">
    <property type="protein sequence ID" value="KAI3723213.1"/>
    <property type="molecule type" value="Genomic_DNA"/>
</dbReference>